<protein>
    <recommendedName>
        <fullName evidence="3">Type VI secretion system baseplate subunit TssK</fullName>
    </recommendedName>
</protein>
<name>A0A085W5S6_9BACT</name>
<dbReference type="EMBL" id="JMCB01000019">
    <property type="protein sequence ID" value="KFE63039.1"/>
    <property type="molecule type" value="Genomic_DNA"/>
</dbReference>
<sequence length="418" mass="47097">MDPHKIARVRWQAGQMLLPEHFRAQDEVLSAETLLSAELTGLPPVGIGGLELNRAQLAEGTFSLGSLTALMPGGQLVQVPGNATVAPISLEETGRSRLTLYLHLMHETRGAEGIPLYAKDPPALHRALHILQLSAEQALDGAISSLPLAELQKDELGRWELSREQLPPLLRASPHPFLDGLFSCLDELLEQAHGQLRTAIRDHYVRGDRLSNARRALCEVRRAQGLRADMRHGLHPSTYHLFSMLRELYLQMCCYLECEPAEELPAYEHDAPGPGLWQWMKLLAGGLRPSQANRRTYQPLDCREGRFVISPLPQEEPAPNDFYLLIRRHERDKPRALEGVKIASPLRLPLVRRQALKGLTFRHVPYPSFPHAFDSDIDWYQLTTEGEEWQAVLREGGLSLPVTPPLEGAQVFLFWRRT</sequence>
<evidence type="ECO:0000313" key="2">
    <source>
        <dbReference type="Proteomes" id="UP000028725"/>
    </source>
</evidence>
<proteinExistence type="predicted"/>
<reference evidence="1 2" key="1">
    <citation type="submission" date="2014-04" db="EMBL/GenBank/DDBJ databases">
        <title>Genome assembly of Hyalangium minutum DSM 14724.</title>
        <authorList>
            <person name="Sharma G."/>
            <person name="Subramanian S."/>
        </authorList>
    </citation>
    <scope>NUCLEOTIDE SEQUENCE [LARGE SCALE GENOMIC DNA]</scope>
    <source>
        <strain evidence="1 2">DSM 14724</strain>
    </source>
</reference>
<evidence type="ECO:0000313" key="1">
    <source>
        <dbReference type="EMBL" id="KFE63039.1"/>
    </source>
</evidence>
<dbReference type="RefSeq" id="WP_044196717.1">
    <property type="nucleotide sequence ID" value="NZ_JMCB01000019.1"/>
</dbReference>
<dbReference type="Pfam" id="PF05936">
    <property type="entry name" value="T6SS_VasE"/>
    <property type="match status" value="2"/>
</dbReference>
<comment type="caution">
    <text evidence="1">The sequence shown here is derived from an EMBL/GenBank/DDBJ whole genome shotgun (WGS) entry which is preliminary data.</text>
</comment>
<evidence type="ECO:0008006" key="3">
    <source>
        <dbReference type="Google" id="ProtNLM"/>
    </source>
</evidence>
<dbReference type="PANTHER" id="PTHR35566">
    <property type="entry name" value="BLR3599 PROTEIN"/>
    <property type="match status" value="1"/>
</dbReference>
<keyword evidence="2" id="KW-1185">Reference proteome</keyword>
<accession>A0A085W5S6</accession>
<gene>
    <name evidence="1" type="ORF">DB31_3098</name>
</gene>
<dbReference type="InterPro" id="IPR010263">
    <property type="entry name" value="T6SS_TssK"/>
</dbReference>
<dbReference type="OrthoDB" id="9775333at2"/>
<dbReference type="PANTHER" id="PTHR35566:SF1">
    <property type="entry name" value="TYPE VI SECRETION SYSTEM BASEPLATE COMPONENT TSSK1"/>
    <property type="match status" value="1"/>
</dbReference>
<dbReference type="Proteomes" id="UP000028725">
    <property type="component" value="Unassembled WGS sequence"/>
</dbReference>
<organism evidence="1 2">
    <name type="scientific">Hyalangium minutum</name>
    <dbReference type="NCBI Taxonomy" id="394096"/>
    <lineage>
        <taxon>Bacteria</taxon>
        <taxon>Pseudomonadati</taxon>
        <taxon>Myxococcota</taxon>
        <taxon>Myxococcia</taxon>
        <taxon>Myxococcales</taxon>
        <taxon>Cystobacterineae</taxon>
        <taxon>Archangiaceae</taxon>
        <taxon>Hyalangium</taxon>
    </lineage>
</organism>
<dbReference type="NCBIfam" id="TIGR03353">
    <property type="entry name" value="VI_chp_4"/>
    <property type="match status" value="1"/>
</dbReference>
<dbReference type="AlphaFoldDB" id="A0A085W5S6"/>
<dbReference type="STRING" id="394096.DB31_3098"/>